<reference evidence="1" key="2">
    <citation type="submission" date="2020-09" db="EMBL/GenBank/DDBJ databases">
        <authorList>
            <person name="Sun Q."/>
            <person name="Ohkuma M."/>
        </authorList>
    </citation>
    <scope>NUCLEOTIDE SEQUENCE</scope>
    <source>
        <strain evidence="1">JCM 13919</strain>
    </source>
</reference>
<organism evidence="1 2">
    <name type="scientific">Legionella impletisoli</name>
    <dbReference type="NCBI Taxonomy" id="343510"/>
    <lineage>
        <taxon>Bacteria</taxon>
        <taxon>Pseudomonadati</taxon>
        <taxon>Pseudomonadota</taxon>
        <taxon>Gammaproteobacteria</taxon>
        <taxon>Legionellales</taxon>
        <taxon>Legionellaceae</taxon>
        <taxon>Legionella</taxon>
    </lineage>
</organism>
<sequence>MIIYEVNLVIDDDVFAEFGVWLKKHIAEMLQFKGFVKANLLKEESEALDPQQKLTVQYYVRERNALEHYLLNHAPKMREEGLRRFNTKFSVSRRILSLQQSWAIDG</sequence>
<evidence type="ECO:0000313" key="1">
    <source>
        <dbReference type="EMBL" id="GGI88040.1"/>
    </source>
</evidence>
<reference evidence="1" key="1">
    <citation type="journal article" date="2014" name="Int. J. Syst. Evol. Microbiol.">
        <title>Complete genome sequence of Corynebacterium casei LMG S-19264T (=DSM 44701T), isolated from a smear-ripened cheese.</title>
        <authorList>
            <consortium name="US DOE Joint Genome Institute (JGI-PGF)"/>
            <person name="Walter F."/>
            <person name="Albersmeier A."/>
            <person name="Kalinowski J."/>
            <person name="Ruckert C."/>
        </authorList>
    </citation>
    <scope>NUCLEOTIDE SEQUENCE</scope>
    <source>
        <strain evidence="1">JCM 13919</strain>
    </source>
</reference>
<comment type="caution">
    <text evidence="1">The sequence shown here is derived from an EMBL/GenBank/DDBJ whole genome shotgun (WGS) entry which is preliminary data.</text>
</comment>
<accession>A0A917NC68</accession>
<keyword evidence="2" id="KW-1185">Reference proteome</keyword>
<evidence type="ECO:0008006" key="3">
    <source>
        <dbReference type="Google" id="ProtNLM"/>
    </source>
</evidence>
<proteinExistence type="predicted"/>
<protein>
    <recommendedName>
        <fullName evidence="3">DUF4286 domain-containing protein</fullName>
    </recommendedName>
</protein>
<dbReference type="EMBL" id="BMOB01000006">
    <property type="protein sequence ID" value="GGI88040.1"/>
    <property type="molecule type" value="Genomic_DNA"/>
</dbReference>
<dbReference type="AlphaFoldDB" id="A0A917NC68"/>
<dbReference type="Pfam" id="PF14114">
    <property type="entry name" value="DUF4286"/>
    <property type="match status" value="1"/>
</dbReference>
<name>A0A917NC68_9GAMM</name>
<dbReference type="InterPro" id="IPR025563">
    <property type="entry name" value="DUF4286"/>
</dbReference>
<evidence type="ECO:0000313" key="2">
    <source>
        <dbReference type="Proteomes" id="UP000630149"/>
    </source>
</evidence>
<dbReference type="RefSeq" id="WP_131776833.1">
    <property type="nucleotide sequence ID" value="NZ_BMOB01000006.1"/>
</dbReference>
<dbReference type="Proteomes" id="UP000630149">
    <property type="component" value="Unassembled WGS sequence"/>
</dbReference>
<dbReference type="OrthoDB" id="34442at2"/>
<gene>
    <name evidence="1" type="ORF">GCM10007966_16000</name>
</gene>